<organism evidence="10 11">
    <name type="scientific">Pseudarthrobacter polychromogenes</name>
    <dbReference type="NCBI Taxonomy" id="1676"/>
    <lineage>
        <taxon>Bacteria</taxon>
        <taxon>Bacillati</taxon>
        <taxon>Actinomycetota</taxon>
        <taxon>Actinomycetes</taxon>
        <taxon>Micrococcales</taxon>
        <taxon>Micrococcaceae</taxon>
        <taxon>Pseudarthrobacter</taxon>
    </lineage>
</organism>
<dbReference type="InterPro" id="IPR017871">
    <property type="entry name" value="ABC_transporter-like_CS"/>
</dbReference>
<evidence type="ECO:0000259" key="9">
    <source>
        <dbReference type="PROSITE" id="PS50929"/>
    </source>
</evidence>
<dbReference type="PROSITE" id="PS50893">
    <property type="entry name" value="ABC_TRANSPORTER_2"/>
    <property type="match status" value="1"/>
</dbReference>
<evidence type="ECO:0000256" key="6">
    <source>
        <dbReference type="ARBA" id="ARBA00023136"/>
    </source>
</evidence>
<protein>
    <submittedName>
        <fullName evidence="10">Multidrug ABC transporter ATP-binding protein</fullName>
    </submittedName>
</protein>
<evidence type="ECO:0000256" key="1">
    <source>
        <dbReference type="ARBA" id="ARBA00004651"/>
    </source>
</evidence>
<dbReference type="PANTHER" id="PTHR43394:SF1">
    <property type="entry name" value="ATP-BINDING CASSETTE SUB-FAMILY B MEMBER 10, MITOCHONDRIAL"/>
    <property type="match status" value="1"/>
</dbReference>
<dbReference type="SUPFAM" id="SSF52540">
    <property type="entry name" value="P-loop containing nucleoside triphosphate hydrolases"/>
    <property type="match status" value="1"/>
</dbReference>
<evidence type="ECO:0000256" key="2">
    <source>
        <dbReference type="ARBA" id="ARBA00022692"/>
    </source>
</evidence>
<accession>A0ABQ1XW53</accession>
<keyword evidence="6 7" id="KW-0472">Membrane</keyword>
<evidence type="ECO:0000256" key="5">
    <source>
        <dbReference type="ARBA" id="ARBA00022989"/>
    </source>
</evidence>
<dbReference type="PROSITE" id="PS00211">
    <property type="entry name" value="ABC_TRANSPORTER_1"/>
    <property type="match status" value="1"/>
</dbReference>
<keyword evidence="5 7" id="KW-1133">Transmembrane helix</keyword>
<dbReference type="InterPro" id="IPR039421">
    <property type="entry name" value="Type_1_exporter"/>
</dbReference>
<gene>
    <name evidence="10" type="ORF">GCM10011577_31430</name>
</gene>
<dbReference type="EMBL" id="BMKU01000010">
    <property type="protein sequence ID" value="GGH04965.1"/>
    <property type="molecule type" value="Genomic_DNA"/>
</dbReference>
<dbReference type="SUPFAM" id="SSF90123">
    <property type="entry name" value="ABC transporter transmembrane region"/>
    <property type="match status" value="1"/>
</dbReference>
<comment type="caution">
    <text evidence="10">The sequence shown here is derived from an EMBL/GenBank/DDBJ whole genome shotgun (WGS) entry which is preliminary data.</text>
</comment>
<keyword evidence="11" id="KW-1185">Reference proteome</keyword>
<feature type="transmembrane region" description="Helical" evidence="7">
    <location>
        <begin position="157"/>
        <end position="177"/>
    </location>
</feature>
<sequence>MLWKLLVEYLRPHRKLLAAVVVFQLAQSIASLYLPTLNADIIDEGVAKGNIGYILSLGGVMLGITLLQIVCAVIAVYFAAKAAMGVGRDLRDAIFTRVGEFSEQEVTKFGAPSLITRSTNDVQQVQQLVLMSATMLVTAPMLSIGGVIMAVRQDAQLSWLIAVAVPVLLVAVGLLTARMVPLFRKMQTRIDTVNRVLREQLTGIRVVRAFVREDIETERFARANADVTDTALRAGRLMALAFPVVMLVLNVSSVAVIWFGSFRIQDGSMQVGTLIAFLSYLLQILMSVMMATFMAVMIPRAAVSGDRIGEVLRTESSVRPPLHPISTTAAQDGRRGELEMRDVGFAYPGADQPVLSGISFTARAGQTTAIIGSTGAGKTTLVNLMPRLFDATEGSVRMNGVDVRELHPDLLWGHIGLVPQRPYLFSGTVRSNLLYGKPDATEDELWTALEIAQARDFVERMEEGLDAPISQGGTNVSGGQRQRLAIARALVKRPELYIFDDSFSSLDTGTDARLRQALKRSTAGATLVIIAQRVSSIVDADQILVLDDGRIVGRGTHRELLETSGTYREIVSSQLAAEETV</sequence>
<feature type="transmembrane region" description="Helical" evidence="7">
    <location>
        <begin position="237"/>
        <end position="259"/>
    </location>
</feature>
<feature type="transmembrane region" description="Helical" evidence="7">
    <location>
        <begin position="271"/>
        <end position="298"/>
    </location>
</feature>
<proteinExistence type="predicted"/>
<dbReference type="Pfam" id="PF00005">
    <property type="entry name" value="ABC_tran"/>
    <property type="match status" value="1"/>
</dbReference>
<dbReference type="Proteomes" id="UP000596938">
    <property type="component" value="Unassembled WGS sequence"/>
</dbReference>
<dbReference type="RefSeq" id="WP_188812441.1">
    <property type="nucleotide sequence ID" value="NZ_BAAAWV010000001.1"/>
</dbReference>
<dbReference type="InterPro" id="IPR003593">
    <property type="entry name" value="AAA+_ATPase"/>
</dbReference>
<dbReference type="InterPro" id="IPR036640">
    <property type="entry name" value="ABC1_TM_sf"/>
</dbReference>
<dbReference type="GO" id="GO:0005524">
    <property type="term" value="F:ATP binding"/>
    <property type="evidence" value="ECO:0007669"/>
    <property type="project" value="UniProtKB-KW"/>
</dbReference>
<dbReference type="Gene3D" id="3.40.50.300">
    <property type="entry name" value="P-loop containing nucleotide triphosphate hydrolases"/>
    <property type="match status" value="1"/>
</dbReference>
<comment type="subcellular location">
    <subcellularLocation>
        <location evidence="1">Cell membrane</location>
        <topology evidence="1">Multi-pass membrane protein</topology>
    </subcellularLocation>
</comment>
<feature type="domain" description="ABC transmembrane type-1" evidence="9">
    <location>
        <begin position="18"/>
        <end position="300"/>
    </location>
</feature>
<dbReference type="PROSITE" id="PS50929">
    <property type="entry name" value="ABC_TM1F"/>
    <property type="match status" value="1"/>
</dbReference>
<feature type="transmembrane region" description="Helical" evidence="7">
    <location>
        <begin position="52"/>
        <end position="80"/>
    </location>
</feature>
<dbReference type="SMART" id="SM00382">
    <property type="entry name" value="AAA"/>
    <property type="match status" value="1"/>
</dbReference>
<dbReference type="CDD" id="cd18548">
    <property type="entry name" value="ABC_6TM_Tm287_like"/>
    <property type="match status" value="1"/>
</dbReference>
<dbReference type="PANTHER" id="PTHR43394">
    <property type="entry name" value="ATP-DEPENDENT PERMEASE MDL1, MITOCHONDRIAL"/>
    <property type="match status" value="1"/>
</dbReference>
<keyword evidence="2 7" id="KW-0812">Transmembrane</keyword>
<reference evidence="11" key="1">
    <citation type="journal article" date="2019" name="Int. J. Syst. Evol. Microbiol.">
        <title>The Global Catalogue of Microorganisms (GCM) 10K type strain sequencing project: providing services to taxonomists for standard genome sequencing and annotation.</title>
        <authorList>
            <consortium name="The Broad Institute Genomics Platform"/>
            <consortium name="The Broad Institute Genome Sequencing Center for Infectious Disease"/>
            <person name="Wu L."/>
            <person name="Ma J."/>
        </authorList>
    </citation>
    <scope>NUCLEOTIDE SEQUENCE [LARGE SCALE GENOMIC DNA]</scope>
    <source>
        <strain evidence="11">CGMCC 1.1927</strain>
    </source>
</reference>
<evidence type="ECO:0000259" key="8">
    <source>
        <dbReference type="PROSITE" id="PS50893"/>
    </source>
</evidence>
<feature type="transmembrane region" description="Helical" evidence="7">
    <location>
        <begin position="128"/>
        <end position="151"/>
    </location>
</feature>
<evidence type="ECO:0000256" key="7">
    <source>
        <dbReference type="SAM" id="Phobius"/>
    </source>
</evidence>
<evidence type="ECO:0000256" key="4">
    <source>
        <dbReference type="ARBA" id="ARBA00022840"/>
    </source>
</evidence>
<evidence type="ECO:0000313" key="10">
    <source>
        <dbReference type="EMBL" id="GGH04965.1"/>
    </source>
</evidence>
<keyword evidence="4 10" id="KW-0067">ATP-binding</keyword>
<keyword evidence="3" id="KW-0547">Nucleotide-binding</keyword>
<feature type="domain" description="ABC transporter" evidence="8">
    <location>
        <begin position="338"/>
        <end position="573"/>
    </location>
</feature>
<dbReference type="Gene3D" id="1.20.1560.10">
    <property type="entry name" value="ABC transporter type 1, transmembrane domain"/>
    <property type="match status" value="1"/>
</dbReference>
<dbReference type="InterPro" id="IPR027417">
    <property type="entry name" value="P-loop_NTPase"/>
</dbReference>
<dbReference type="Pfam" id="PF00664">
    <property type="entry name" value="ABC_membrane"/>
    <property type="match status" value="1"/>
</dbReference>
<dbReference type="InterPro" id="IPR011527">
    <property type="entry name" value="ABC1_TM_dom"/>
</dbReference>
<evidence type="ECO:0000256" key="3">
    <source>
        <dbReference type="ARBA" id="ARBA00022741"/>
    </source>
</evidence>
<evidence type="ECO:0000313" key="11">
    <source>
        <dbReference type="Proteomes" id="UP000596938"/>
    </source>
</evidence>
<dbReference type="InterPro" id="IPR003439">
    <property type="entry name" value="ABC_transporter-like_ATP-bd"/>
</dbReference>
<name>A0ABQ1XW53_9MICC</name>